<dbReference type="Proteomes" id="UP000295192">
    <property type="component" value="Unassembled WGS sequence"/>
</dbReference>
<accession>A0A484BUR1</accession>
<dbReference type="OMA" id="ERNWEYE"/>
<protein>
    <recommendedName>
        <fullName evidence="4">MD-2-related lipid-recognition domain-containing protein</fullName>
    </recommendedName>
</protein>
<evidence type="ECO:0000313" key="3">
    <source>
        <dbReference type="Proteomes" id="UP000295192"/>
    </source>
</evidence>
<dbReference type="AlphaFoldDB" id="A0A484BUR1"/>
<evidence type="ECO:0000313" key="2">
    <source>
        <dbReference type="EMBL" id="TDG51800.1"/>
    </source>
</evidence>
<comment type="caution">
    <text evidence="2">The sequence shown here is derived from an EMBL/GenBank/DDBJ whole genome shotgun (WGS) entry which is preliminary data.</text>
</comment>
<keyword evidence="3" id="KW-1185">Reference proteome</keyword>
<organism evidence="2 3">
    <name type="scientific">Drosophila navojoa</name>
    <name type="common">Fruit fly</name>
    <dbReference type="NCBI Taxonomy" id="7232"/>
    <lineage>
        <taxon>Eukaryota</taxon>
        <taxon>Metazoa</taxon>
        <taxon>Ecdysozoa</taxon>
        <taxon>Arthropoda</taxon>
        <taxon>Hexapoda</taxon>
        <taxon>Insecta</taxon>
        <taxon>Pterygota</taxon>
        <taxon>Neoptera</taxon>
        <taxon>Endopterygota</taxon>
        <taxon>Diptera</taxon>
        <taxon>Brachycera</taxon>
        <taxon>Muscomorpha</taxon>
        <taxon>Ephydroidea</taxon>
        <taxon>Drosophilidae</taxon>
        <taxon>Drosophila</taxon>
    </lineage>
</organism>
<sequence>MLKPSLLSLSMVWMLLWLPDYSAGKRNWDYEPLSTKCESSNEDMVKLETKVERVGRDEYAISATLVVNFDMDETTMVESYGYRSSSGNEEDYKLLPWSIPKQTFEEFVEEYYEKVIFKNLHQCSNIPEKKDAYPWPKGTYTFDKCIVAGEGMPEIAPEGYYKILFQVTGQCDLTFNPIVKVTTKTDLIG</sequence>
<dbReference type="PANTHER" id="PTHR21112:SF0">
    <property type="entry name" value="CHEMOSENSORY PROTEIN A 29A-RELATED"/>
    <property type="match status" value="1"/>
</dbReference>
<dbReference type="PANTHER" id="PTHR21112">
    <property type="entry name" value="CHEMOSENSORY PROTEIN A 29A-RELATED"/>
    <property type="match status" value="1"/>
</dbReference>
<reference evidence="2 3" key="1">
    <citation type="journal article" date="2019" name="J. Hered.">
        <title>An Improved Genome Assembly for Drosophila navojoa, the Basal Species in the mojavensis Cluster.</title>
        <authorList>
            <person name="Vanderlinde T."/>
            <person name="Dupim E.G."/>
            <person name="Nazario-Yepiz N.O."/>
            <person name="Carvalho A.B."/>
        </authorList>
    </citation>
    <scope>NUCLEOTIDE SEQUENCE [LARGE SCALE GENOMIC DNA]</scope>
    <source>
        <strain evidence="2">Navoj_Jal97</strain>
        <tissue evidence="2">Whole organism</tissue>
    </source>
</reference>
<dbReference type="EMBL" id="LSRL02000007">
    <property type="protein sequence ID" value="TDG51800.1"/>
    <property type="molecule type" value="Genomic_DNA"/>
</dbReference>
<dbReference type="Pfam" id="PF06477">
    <property type="entry name" value="DUF1091"/>
    <property type="match status" value="1"/>
</dbReference>
<proteinExistence type="predicted"/>
<name>A0A484BUR1_DRONA</name>
<evidence type="ECO:0000256" key="1">
    <source>
        <dbReference type="SAM" id="SignalP"/>
    </source>
</evidence>
<dbReference type="KEGG" id="dnv:108654613"/>
<evidence type="ECO:0008006" key="4">
    <source>
        <dbReference type="Google" id="ProtNLM"/>
    </source>
</evidence>
<dbReference type="OrthoDB" id="8043478at2759"/>
<feature type="chain" id="PRO_5019769333" description="MD-2-related lipid-recognition domain-containing protein" evidence="1">
    <location>
        <begin position="25"/>
        <end position="189"/>
    </location>
</feature>
<keyword evidence="1" id="KW-0732">Signal</keyword>
<dbReference type="InterPro" id="IPR010512">
    <property type="entry name" value="DUF1091"/>
</dbReference>
<gene>
    <name evidence="2" type="ORF">AWZ03_001860</name>
</gene>
<feature type="signal peptide" evidence="1">
    <location>
        <begin position="1"/>
        <end position="24"/>
    </location>
</feature>